<name>A0A6P8Z3T6_THRPL</name>
<dbReference type="Gene3D" id="3.10.10.10">
    <property type="entry name" value="HIV Type 1 Reverse Transcriptase, subunit A, domain 1"/>
    <property type="match status" value="1"/>
</dbReference>
<evidence type="ECO:0000313" key="3">
    <source>
        <dbReference type="RefSeq" id="XP_034244730.1"/>
    </source>
</evidence>
<protein>
    <submittedName>
        <fullName evidence="3">Uncharacterized protein LOC117647204</fullName>
    </submittedName>
</protein>
<feature type="compositionally biased region" description="Basic residues" evidence="1">
    <location>
        <begin position="204"/>
        <end position="215"/>
    </location>
</feature>
<accession>A0A6P8Z3T6</accession>
<dbReference type="CDD" id="cd00303">
    <property type="entry name" value="retropepsin_like"/>
    <property type="match status" value="1"/>
</dbReference>
<dbReference type="Gene3D" id="2.40.70.10">
    <property type="entry name" value="Acid Proteases"/>
    <property type="match status" value="1"/>
</dbReference>
<dbReference type="InterPro" id="IPR050951">
    <property type="entry name" value="Retrovirus_Pol_polyprotein"/>
</dbReference>
<dbReference type="PANTHER" id="PTHR37984:SF9">
    <property type="entry name" value="INTEGRASE CATALYTIC DOMAIN-CONTAINING PROTEIN"/>
    <property type="match status" value="1"/>
</dbReference>
<dbReference type="PANTHER" id="PTHR37984">
    <property type="entry name" value="PROTEIN CBG26694"/>
    <property type="match status" value="1"/>
</dbReference>
<dbReference type="InterPro" id="IPR043502">
    <property type="entry name" value="DNA/RNA_pol_sf"/>
</dbReference>
<feature type="region of interest" description="Disordered" evidence="1">
    <location>
        <begin position="204"/>
        <end position="256"/>
    </location>
</feature>
<keyword evidence="2" id="KW-1185">Reference proteome</keyword>
<dbReference type="SUPFAM" id="SSF50630">
    <property type="entry name" value="Acid proteases"/>
    <property type="match status" value="1"/>
</dbReference>
<gene>
    <name evidence="3" type="primary">LOC117647204</name>
</gene>
<dbReference type="KEGG" id="tpal:117647204"/>
<dbReference type="RefSeq" id="XP_034244730.1">
    <property type="nucleotide sequence ID" value="XM_034388839.1"/>
</dbReference>
<dbReference type="InParanoid" id="A0A6P8Z3T6"/>
<dbReference type="AlphaFoldDB" id="A0A6P8Z3T6"/>
<organism evidence="3">
    <name type="scientific">Thrips palmi</name>
    <name type="common">Melon thrips</name>
    <dbReference type="NCBI Taxonomy" id="161013"/>
    <lineage>
        <taxon>Eukaryota</taxon>
        <taxon>Metazoa</taxon>
        <taxon>Ecdysozoa</taxon>
        <taxon>Arthropoda</taxon>
        <taxon>Hexapoda</taxon>
        <taxon>Insecta</taxon>
        <taxon>Pterygota</taxon>
        <taxon>Neoptera</taxon>
        <taxon>Paraneoptera</taxon>
        <taxon>Thysanoptera</taxon>
        <taxon>Terebrantia</taxon>
        <taxon>Thripoidea</taxon>
        <taxon>Thripidae</taxon>
        <taxon>Thrips</taxon>
    </lineage>
</organism>
<evidence type="ECO:0000256" key="1">
    <source>
        <dbReference type="SAM" id="MobiDB-lite"/>
    </source>
</evidence>
<dbReference type="InterPro" id="IPR021109">
    <property type="entry name" value="Peptidase_aspartic_dom_sf"/>
</dbReference>
<dbReference type="SUPFAM" id="SSF56672">
    <property type="entry name" value="DNA/RNA polymerases"/>
    <property type="match status" value="1"/>
</dbReference>
<reference evidence="3" key="1">
    <citation type="submission" date="2025-08" db="UniProtKB">
        <authorList>
            <consortium name="RefSeq"/>
        </authorList>
    </citation>
    <scope>IDENTIFICATION</scope>
    <source>
        <tissue evidence="3">Total insect</tissue>
    </source>
</reference>
<dbReference type="GeneID" id="117647204"/>
<sequence>MADGGEGPEPPRPVIRIQQPDPFNWNAEEWPAWSTRFLRYRRLSKLDKDAPATQLDVLLYLMGEKADIAMKTFRYAPTESNENVLHVMDKFTEYFGGKINVIYERAKFNQRSQRAGESASDFITDLYSMAEKCNYGELREELIRDRIIVGISNVQLSAAMQMDATIDLAKVRERVLQAEDVGKQLPVLRNGHGDAAQAQINFVRKSKKPFTKPKSHTNAPLPNQDKSRKPAANQSRQSKQPKPCKKCARTPSHPYSQCPAKDSICGRCKNKGHWAVACFTVINEATAEDQPHAEEVTYYLDCVSADLRGKSLRVDITSNGTPVRWKIDSGADIPIIGDKTVDVLKPEDVLDPGVKVMLAGQVQANVTGKCQIRLEWKQRVYDIWAYVIPDQKEPLLSRCLALEMGLIKLAPEPTKNAIEELLQLDAIEPVTEPSLWCAPLVPVPKPDGTVRLTIDYTALNEYVLRECFEMPTVDESQQPLGLMQRFSANWMLSGGTGR</sequence>
<dbReference type="Proteomes" id="UP000515158">
    <property type="component" value="Unplaced"/>
</dbReference>
<dbReference type="OrthoDB" id="2286242at2759"/>
<evidence type="ECO:0000313" key="2">
    <source>
        <dbReference type="Proteomes" id="UP000515158"/>
    </source>
</evidence>
<proteinExistence type="predicted"/>
<dbReference type="GO" id="GO:0071897">
    <property type="term" value="P:DNA biosynthetic process"/>
    <property type="evidence" value="ECO:0007669"/>
    <property type="project" value="UniProtKB-ARBA"/>
</dbReference>